<comment type="caution">
    <text evidence="3">The sequence shown here is derived from an EMBL/GenBank/DDBJ whole genome shotgun (WGS) entry which is preliminary data.</text>
</comment>
<evidence type="ECO:0000313" key="3">
    <source>
        <dbReference type="EMBL" id="OMH85774.1"/>
    </source>
</evidence>
<protein>
    <recommendedName>
        <fullName evidence="2">RNA exonuclease 1 homolog-like domain-containing protein</fullName>
    </recommendedName>
</protein>
<dbReference type="AlphaFoldDB" id="A0A1R1PXS1"/>
<organism evidence="3 4">
    <name type="scientific">Zancudomyces culisetae</name>
    <name type="common">Gut fungus</name>
    <name type="synonym">Smittium culisetae</name>
    <dbReference type="NCBI Taxonomy" id="1213189"/>
    <lineage>
        <taxon>Eukaryota</taxon>
        <taxon>Fungi</taxon>
        <taxon>Fungi incertae sedis</taxon>
        <taxon>Zoopagomycota</taxon>
        <taxon>Kickxellomycotina</taxon>
        <taxon>Harpellomycetes</taxon>
        <taxon>Harpellales</taxon>
        <taxon>Legeriomycetaceae</taxon>
        <taxon>Zancudomyces</taxon>
    </lineage>
</organism>
<evidence type="ECO:0000256" key="1">
    <source>
        <dbReference type="SAM" id="MobiDB-lite"/>
    </source>
</evidence>
<dbReference type="Pfam" id="PF15870">
    <property type="entry name" value="EloA-BP1"/>
    <property type="match status" value="1"/>
</dbReference>
<dbReference type="OrthoDB" id="8191639at2759"/>
<sequence length="401" mass="45845">MQNTQQKPIYMPKTSTPKPDSVRSIQTAKETIVILNNTKNIEHKDAAKYHVDEPKVAIKTDLSKKNDQNSEKEQPGVKRQVNQSDKHLQSKKCPVIKAEVNQRIPWELRQKTLELIFKEFERIYKSNTNVDISDIALLKEKELYLKSNPKTYRNTISLELSRLKKQTKPEILKRDIDIATEKEKPKDTHEADRKVEYRQININANDPNVFEKLLSMTLTKQKLELMDYPLPKVIYAETIRTKSLDLSHKADSTPGDKLIKGQSRRCNQDNANYGRLKPTALVGTRTRCYKCQKVFTIQLPTKNPSVLTECLFHHGKLLARNPLVGERISSGRTYSCCGGDTSSNPCDVGPHSFVSDSDGLNHALVPYRFSEKVDDRSSRHALLALDCEMVNTPIYVCYMLS</sequence>
<feature type="domain" description="RNA exonuclease 1 homolog-like" evidence="2">
    <location>
        <begin position="94"/>
        <end position="232"/>
    </location>
</feature>
<evidence type="ECO:0000259" key="2">
    <source>
        <dbReference type="Pfam" id="PF15870"/>
    </source>
</evidence>
<feature type="region of interest" description="Disordered" evidence="1">
    <location>
        <begin position="1"/>
        <end position="25"/>
    </location>
</feature>
<feature type="compositionally biased region" description="Basic and acidic residues" evidence="1">
    <location>
        <begin position="59"/>
        <end position="76"/>
    </location>
</feature>
<dbReference type="InterPro" id="IPR031736">
    <property type="entry name" value="REXO1-like_dom"/>
</dbReference>
<dbReference type="EMBL" id="LSSK01000045">
    <property type="protein sequence ID" value="OMH85774.1"/>
    <property type="molecule type" value="Genomic_DNA"/>
</dbReference>
<dbReference type="Proteomes" id="UP000188320">
    <property type="component" value="Unassembled WGS sequence"/>
</dbReference>
<gene>
    <name evidence="3" type="ORF">AX774_g671</name>
</gene>
<accession>A0A1R1PXS1</accession>
<evidence type="ECO:0000313" key="4">
    <source>
        <dbReference type="Proteomes" id="UP000188320"/>
    </source>
</evidence>
<name>A0A1R1PXS1_ZANCU</name>
<proteinExistence type="predicted"/>
<reference evidence="4" key="1">
    <citation type="submission" date="2017-01" db="EMBL/GenBank/DDBJ databases">
        <authorList>
            <person name="Wang Y."/>
            <person name="White M."/>
            <person name="Kvist S."/>
            <person name="Moncalvo J.-M."/>
        </authorList>
    </citation>
    <scope>NUCLEOTIDE SEQUENCE [LARGE SCALE GENOMIC DNA]</scope>
    <source>
        <strain evidence="4">COL-18-3</strain>
    </source>
</reference>
<feature type="region of interest" description="Disordered" evidence="1">
    <location>
        <begin position="59"/>
        <end position="90"/>
    </location>
</feature>
<keyword evidence="4" id="KW-1185">Reference proteome</keyword>